<dbReference type="InterPro" id="IPR016775">
    <property type="entry name" value="Nodulation_NolB"/>
</dbReference>
<feature type="region of interest" description="Disordered" evidence="1">
    <location>
        <begin position="1"/>
        <end position="27"/>
    </location>
</feature>
<feature type="compositionally biased region" description="Low complexity" evidence="1">
    <location>
        <begin position="1"/>
        <end position="25"/>
    </location>
</feature>
<comment type="caution">
    <text evidence="2">The sequence shown here is derived from an EMBL/GenBank/DDBJ whole genome shotgun (WGS) entry which is preliminary data.</text>
</comment>
<dbReference type="Pfam" id="PF17398">
    <property type="entry name" value="NolB"/>
    <property type="match status" value="1"/>
</dbReference>
<proteinExistence type="predicted"/>
<name>A0A4Q0SJ23_9BRAD</name>
<dbReference type="Proteomes" id="UP000289546">
    <property type="component" value="Unassembled WGS sequence"/>
</dbReference>
<evidence type="ECO:0000313" key="2">
    <source>
        <dbReference type="EMBL" id="RXH38021.1"/>
    </source>
</evidence>
<gene>
    <name evidence="2" type="ORF">XH99_01780</name>
</gene>
<dbReference type="AlphaFoldDB" id="A0A4Q0SJ23"/>
<evidence type="ECO:0000313" key="3">
    <source>
        <dbReference type="Proteomes" id="UP000289546"/>
    </source>
</evidence>
<organism evidence="2 3">
    <name type="scientific">Bradyrhizobium nanningense</name>
    <dbReference type="NCBI Taxonomy" id="1325118"/>
    <lineage>
        <taxon>Bacteria</taxon>
        <taxon>Pseudomonadati</taxon>
        <taxon>Pseudomonadota</taxon>
        <taxon>Alphaproteobacteria</taxon>
        <taxon>Hyphomicrobiales</taxon>
        <taxon>Nitrobacteraceae</taxon>
        <taxon>Bradyrhizobium</taxon>
    </lineage>
</organism>
<keyword evidence="3" id="KW-1185">Reference proteome</keyword>
<dbReference type="EMBL" id="LBJQ01000006">
    <property type="protein sequence ID" value="RXH38021.1"/>
    <property type="molecule type" value="Genomic_DNA"/>
</dbReference>
<accession>A0A4Q0SJ23</accession>
<protein>
    <submittedName>
        <fullName evidence="2">Nodulation protein</fullName>
    </submittedName>
</protein>
<evidence type="ECO:0000256" key="1">
    <source>
        <dbReference type="SAM" id="MobiDB-lite"/>
    </source>
</evidence>
<sequence>MYRGAAVPRATAPAAVPGVQPGPATQPLLQADHVGAHTTVNPVSGEFESLMTNLRDVYRDVVQVSLVSKSTSAVSSSLNKLLSAG</sequence>
<reference evidence="2 3" key="1">
    <citation type="submission" date="2015-04" db="EMBL/GenBank/DDBJ databases">
        <title>Comparative genomics of rhizobia nodulating Arachis hypogaea in China.</title>
        <authorList>
            <person name="Li Y."/>
        </authorList>
    </citation>
    <scope>NUCLEOTIDE SEQUENCE [LARGE SCALE GENOMIC DNA]</scope>
    <source>
        <strain evidence="2 3">CCBAU 51757</strain>
    </source>
</reference>